<evidence type="ECO:0000256" key="7">
    <source>
        <dbReference type="ARBA" id="ARBA00023177"/>
    </source>
</evidence>
<feature type="transmembrane region" description="Helical" evidence="8">
    <location>
        <begin position="260"/>
        <end position="278"/>
    </location>
</feature>
<feature type="transmembrane region" description="Helical" evidence="8">
    <location>
        <begin position="6"/>
        <end position="29"/>
    </location>
</feature>
<dbReference type="InterPro" id="IPR001905">
    <property type="entry name" value="Ammonium_transpt"/>
</dbReference>
<evidence type="ECO:0000256" key="6">
    <source>
        <dbReference type="ARBA" id="ARBA00023136"/>
    </source>
</evidence>
<feature type="domain" description="Ammonium transporter AmtB-like" evidence="9">
    <location>
        <begin position="7"/>
        <end position="405"/>
    </location>
</feature>
<evidence type="ECO:0000256" key="8">
    <source>
        <dbReference type="RuleBase" id="RU362002"/>
    </source>
</evidence>
<evidence type="ECO:0000259" key="9">
    <source>
        <dbReference type="Pfam" id="PF00909"/>
    </source>
</evidence>
<dbReference type="InterPro" id="IPR029020">
    <property type="entry name" value="Ammonium/urea_transptr"/>
</dbReference>
<name>A0A2W4ZXC0_9BACT</name>
<comment type="similarity">
    <text evidence="2 8">Belongs to the ammonia transporter channel (TC 1.A.11.2) family.</text>
</comment>
<dbReference type="PANTHER" id="PTHR43029:SF10">
    <property type="entry name" value="AMMONIUM TRANSPORTER MEP2"/>
    <property type="match status" value="1"/>
</dbReference>
<dbReference type="Gene3D" id="1.10.3430.10">
    <property type="entry name" value="Ammonium transporter AmtB like domains"/>
    <property type="match status" value="1"/>
</dbReference>
<feature type="transmembrane region" description="Helical" evidence="8">
    <location>
        <begin position="127"/>
        <end position="148"/>
    </location>
</feature>
<dbReference type="InterPro" id="IPR024041">
    <property type="entry name" value="NH4_transpt_AmtB-like_dom"/>
</dbReference>
<gene>
    <name evidence="10" type="ORF">DI626_05190</name>
</gene>
<evidence type="ECO:0000256" key="5">
    <source>
        <dbReference type="ARBA" id="ARBA00022989"/>
    </source>
</evidence>
<evidence type="ECO:0000256" key="3">
    <source>
        <dbReference type="ARBA" id="ARBA00022448"/>
    </source>
</evidence>
<evidence type="ECO:0000256" key="4">
    <source>
        <dbReference type="ARBA" id="ARBA00022692"/>
    </source>
</evidence>
<dbReference type="NCBIfam" id="TIGR00836">
    <property type="entry name" value="amt"/>
    <property type="match status" value="1"/>
</dbReference>
<keyword evidence="4 8" id="KW-0812">Transmembrane</keyword>
<evidence type="ECO:0000313" key="11">
    <source>
        <dbReference type="Proteomes" id="UP000249557"/>
    </source>
</evidence>
<dbReference type="EMBL" id="QFNK01000082">
    <property type="protein sequence ID" value="PZO86953.1"/>
    <property type="molecule type" value="Genomic_DNA"/>
</dbReference>
<feature type="transmembrane region" description="Helical" evidence="8">
    <location>
        <begin position="228"/>
        <end position="248"/>
    </location>
</feature>
<dbReference type="GO" id="GO:0008519">
    <property type="term" value="F:ammonium channel activity"/>
    <property type="evidence" value="ECO:0007669"/>
    <property type="project" value="InterPro"/>
</dbReference>
<dbReference type="Pfam" id="PF00909">
    <property type="entry name" value="Ammonium_transp"/>
    <property type="match status" value="1"/>
</dbReference>
<feature type="transmembrane region" description="Helical" evidence="8">
    <location>
        <begin position="41"/>
        <end position="62"/>
    </location>
</feature>
<protein>
    <recommendedName>
        <fullName evidence="8">Ammonium transporter</fullName>
    </recommendedName>
</protein>
<evidence type="ECO:0000313" key="10">
    <source>
        <dbReference type="EMBL" id="PZO86953.1"/>
    </source>
</evidence>
<dbReference type="PROSITE" id="PS01219">
    <property type="entry name" value="AMMONIUM_TRANSP"/>
    <property type="match status" value="1"/>
</dbReference>
<keyword evidence="7 8" id="KW-0924">Ammonia transport</keyword>
<feature type="transmembrane region" description="Helical" evidence="8">
    <location>
        <begin position="284"/>
        <end position="303"/>
    </location>
</feature>
<keyword evidence="6 8" id="KW-0472">Membrane</keyword>
<feature type="transmembrane region" description="Helical" evidence="8">
    <location>
        <begin position="354"/>
        <end position="379"/>
    </location>
</feature>
<sequence length="426" mass="44537">MIGADIAWMLVACALVLLMTPGVAFFYGGMVPAKSVVSTKFQSFACLGVVGLLWAVCGYSLVFTKSDTFGFIGGIDHLFLKDVGMEPDDTYGTTIPHVLFMLFQCTFAIITPALITGAVAERVRFKAWLVIMAAWSLIVYVPVAHWVWGPGGWIAEMGGLDFAGGLVVHMTSGYAALIAALMLGNRAGFKPEDNNSFSVLLVMLGGTMLWFGWFGFNAGSALAANGLAGQAAATTFFAAATTMTVWMLMDWVLSGKPSAVGAMVGVVAGLVAITPAAGFVTVQAALAIGGITAVACNYACRIVKQKLKTDDTVDVFACHGVGGTIGTILTAVFATTDVNPAGADGLLYGGSDLMIANIVGALAVVSYTIMMTAFIFFLVGKIMPVRVSAQDEESGLDITQHGERAFVVKRPPLVPISTQKKTSTAG</sequence>
<proteinExistence type="inferred from homology"/>
<dbReference type="SUPFAM" id="SSF111352">
    <property type="entry name" value="Ammonium transporter"/>
    <property type="match status" value="1"/>
</dbReference>
<feature type="transmembrane region" description="Helical" evidence="8">
    <location>
        <begin position="160"/>
        <end position="184"/>
    </location>
</feature>
<comment type="caution">
    <text evidence="10">The sequence shown here is derived from an EMBL/GenBank/DDBJ whole genome shotgun (WGS) entry which is preliminary data.</text>
</comment>
<feature type="transmembrane region" description="Helical" evidence="8">
    <location>
        <begin position="315"/>
        <end position="334"/>
    </location>
</feature>
<feature type="transmembrane region" description="Helical" evidence="8">
    <location>
        <begin position="196"/>
        <end position="216"/>
    </location>
</feature>
<dbReference type="PANTHER" id="PTHR43029">
    <property type="entry name" value="AMMONIUM TRANSPORTER MEP2"/>
    <property type="match status" value="1"/>
</dbReference>
<organism evidence="10 11">
    <name type="scientific">Micavibrio aeruginosavorus</name>
    <dbReference type="NCBI Taxonomy" id="349221"/>
    <lineage>
        <taxon>Bacteria</taxon>
        <taxon>Pseudomonadati</taxon>
        <taxon>Bdellovibrionota</taxon>
        <taxon>Bdellovibrionia</taxon>
        <taxon>Bdellovibrionales</taxon>
        <taxon>Pseudobdellovibrionaceae</taxon>
        <taxon>Micavibrio</taxon>
    </lineage>
</organism>
<dbReference type="InterPro" id="IPR018047">
    <property type="entry name" value="Ammonium_transpt_CS"/>
</dbReference>
<reference evidence="10 11" key="1">
    <citation type="submission" date="2017-08" db="EMBL/GenBank/DDBJ databases">
        <title>Infants hospitalized years apart are colonized by the same room-sourced microbial strains.</title>
        <authorList>
            <person name="Brooks B."/>
            <person name="Olm M.R."/>
            <person name="Firek B.A."/>
            <person name="Baker R."/>
            <person name="Thomas B.C."/>
            <person name="Morowitz M.J."/>
            <person name="Banfield J.F."/>
        </authorList>
    </citation>
    <scope>NUCLEOTIDE SEQUENCE [LARGE SCALE GENOMIC DNA]</scope>
    <source>
        <strain evidence="10">S2_018_000_R2_104</strain>
    </source>
</reference>
<dbReference type="GO" id="GO:0005886">
    <property type="term" value="C:plasma membrane"/>
    <property type="evidence" value="ECO:0007669"/>
    <property type="project" value="UniProtKB-SubCell"/>
</dbReference>
<evidence type="ECO:0000256" key="2">
    <source>
        <dbReference type="ARBA" id="ARBA00005887"/>
    </source>
</evidence>
<feature type="transmembrane region" description="Helical" evidence="8">
    <location>
        <begin position="95"/>
        <end position="115"/>
    </location>
</feature>
<evidence type="ECO:0000256" key="1">
    <source>
        <dbReference type="ARBA" id="ARBA00004141"/>
    </source>
</evidence>
<comment type="subcellular location">
    <subcellularLocation>
        <location evidence="8">Cell membrane</location>
        <topology evidence="8">Multi-pass membrane protein</topology>
    </subcellularLocation>
    <subcellularLocation>
        <location evidence="1">Membrane</location>
        <topology evidence="1">Multi-pass membrane protein</topology>
    </subcellularLocation>
</comment>
<accession>A0A2W4ZXC0</accession>
<keyword evidence="3 8" id="KW-0813">Transport</keyword>
<keyword evidence="5 8" id="KW-1133">Transmembrane helix</keyword>
<dbReference type="AlphaFoldDB" id="A0A2W4ZXC0"/>
<dbReference type="Proteomes" id="UP000249557">
    <property type="component" value="Unassembled WGS sequence"/>
</dbReference>